<feature type="transmembrane region" description="Helical" evidence="8">
    <location>
        <begin position="399"/>
        <end position="421"/>
    </location>
</feature>
<dbReference type="Pfam" id="PF02687">
    <property type="entry name" value="FtsX"/>
    <property type="match status" value="2"/>
</dbReference>
<dbReference type="PANTHER" id="PTHR30572">
    <property type="entry name" value="MEMBRANE COMPONENT OF TRANSPORTER-RELATED"/>
    <property type="match status" value="1"/>
</dbReference>
<accession>A0A4R4E3Y4</accession>
<keyword evidence="2" id="KW-1003">Cell membrane</keyword>
<dbReference type="OrthoDB" id="51951at2"/>
<dbReference type="AlphaFoldDB" id="A0A4R4E3Y4"/>
<evidence type="ECO:0000256" key="5">
    <source>
        <dbReference type="ARBA" id="ARBA00023136"/>
    </source>
</evidence>
<dbReference type="InterPro" id="IPR050250">
    <property type="entry name" value="Macrolide_Exporter_MacB"/>
</dbReference>
<evidence type="ECO:0000256" key="3">
    <source>
        <dbReference type="ARBA" id="ARBA00022692"/>
    </source>
</evidence>
<evidence type="ECO:0000256" key="7">
    <source>
        <dbReference type="SAM" id="MobiDB-lite"/>
    </source>
</evidence>
<evidence type="ECO:0000256" key="6">
    <source>
        <dbReference type="ARBA" id="ARBA00038076"/>
    </source>
</evidence>
<feature type="transmembrane region" description="Helical" evidence="8">
    <location>
        <begin position="537"/>
        <end position="555"/>
    </location>
</feature>
<dbReference type="GO" id="GO:0022857">
    <property type="term" value="F:transmembrane transporter activity"/>
    <property type="evidence" value="ECO:0007669"/>
    <property type="project" value="TreeGrafter"/>
</dbReference>
<sequence length="975" mass="108266">MLMLRFLYRKMWKTRWLTISTLLGLIVAVAFTTSIPMYADGALKRVVAKTLEQTESGMPPGSLLMRYQATGSVRADMDAFNDVDRYIREEIPQDITFAQQTYARALSLRGATITPVDPSTTDGSKRRQMSIAAFSGLKDKVELASGKWPSDQLTDGMVEVIVLEEAMFRLDMHVGDVYNYPISAVSGMKPLQVKIVGKIKPLDEQDPYWFQGFEGLLSTLVVSEPMFMDQLLDKSQIPLNLANWYYAFDLKEIQTSQIPSLERTLTRLDMNLFSILKDTKVDQSFLGLLSEFKTQGIQLQLMLFTLAAPILGMVLYYIVMNARQSLDRQRTDIAVIRSRGGSTNQIIWIYLLEGIILGAIAMIIGPALGWFVAKSIGSANGFLTFVDRKSIPVGFTIDAALYGLGAVLLAIIATVIPAIMYARSSIVGNKQKQARTDRKPFWQRWFLDIVLLGLVAYGWYLFNSQQLLSQQTGLTTDQMQVQPVLFFVPALAIFALGMFFLRVFPWILKLLSWIGKKVLPVSMYLTLTQLSRSSKSYYPLMLLLTLTIGLGVYNASAARTLDLNSTERTLYNYGTDVIMELGWESVSDDVPTGEGKGKPNPNPNPNGGGNGGGNGGNGGNGGGNGGGGNGGGGGQPGNEPPRKVRFIEPRFQVFTDLEGVEHAARVLRTKGSAVAAGKSLGTGEVMGIDNDQFAQVAWFRNDLFPVHPFKYLNLLGMYEQAVIIPTSFAEKYGLKQNDMITISINQQSLEFVIVATLPYWPSEYPDDKPFFITNLEYIYDQMPVIPYQIWLKIKDDALVGPMMTELQDKGVILGSVKDVKSELARQSKHPSRGGVFGILSLGFLVSVLISLIGYLLYWYFNLLSRIVQFGVLRAMGLKRKQLTGMLLLEQILTGGLAIAIGIGVGRLVSLLFLPFLQTAENVKQQVPPFRIIFEAKDTLQLYIVIIVMMITGASLLFVHIRRLRVHQAIKLGEER</sequence>
<feature type="transmembrane region" description="Helical" evidence="8">
    <location>
        <begin position="939"/>
        <end position="960"/>
    </location>
</feature>
<gene>
    <name evidence="10" type="ORF">E0485_22795</name>
</gene>
<protein>
    <submittedName>
        <fullName evidence="10">FtsX-like permease family protein</fullName>
    </submittedName>
</protein>
<feature type="region of interest" description="Disordered" evidence="7">
    <location>
        <begin position="588"/>
        <end position="643"/>
    </location>
</feature>
<name>A0A4R4E3Y4_9BACL</name>
<proteinExistence type="inferred from homology"/>
<comment type="subcellular location">
    <subcellularLocation>
        <location evidence="1">Cell membrane</location>
        <topology evidence="1">Multi-pass membrane protein</topology>
    </subcellularLocation>
</comment>
<dbReference type="Proteomes" id="UP000295418">
    <property type="component" value="Unassembled WGS sequence"/>
</dbReference>
<evidence type="ECO:0000259" key="9">
    <source>
        <dbReference type="Pfam" id="PF02687"/>
    </source>
</evidence>
<evidence type="ECO:0000256" key="1">
    <source>
        <dbReference type="ARBA" id="ARBA00004651"/>
    </source>
</evidence>
<keyword evidence="5 8" id="KW-0472">Membrane</keyword>
<comment type="caution">
    <text evidence="10">The sequence shown here is derived from an EMBL/GenBank/DDBJ whole genome shotgun (WGS) entry which is preliminary data.</text>
</comment>
<keyword evidence="11" id="KW-1185">Reference proteome</keyword>
<feature type="domain" description="ABC3 transporter permease C-terminal" evidence="9">
    <location>
        <begin position="311"/>
        <end position="425"/>
    </location>
</feature>
<organism evidence="10 11">
    <name type="scientific">Paenibacillus albiflavus</name>
    <dbReference type="NCBI Taxonomy" id="2545760"/>
    <lineage>
        <taxon>Bacteria</taxon>
        <taxon>Bacillati</taxon>
        <taxon>Bacillota</taxon>
        <taxon>Bacilli</taxon>
        <taxon>Bacillales</taxon>
        <taxon>Paenibacillaceae</taxon>
        <taxon>Paenibacillus</taxon>
    </lineage>
</organism>
<feature type="transmembrane region" description="Helical" evidence="8">
    <location>
        <begin position="347"/>
        <end position="373"/>
    </location>
</feature>
<evidence type="ECO:0000313" key="10">
    <source>
        <dbReference type="EMBL" id="TCZ71061.1"/>
    </source>
</evidence>
<dbReference type="InterPro" id="IPR003838">
    <property type="entry name" value="ABC3_permease_C"/>
</dbReference>
<dbReference type="GO" id="GO:0005886">
    <property type="term" value="C:plasma membrane"/>
    <property type="evidence" value="ECO:0007669"/>
    <property type="project" value="UniProtKB-SubCell"/>
</dbReference>
<evidence type="ECO:0000256" key="4">
    <source>
        <dbReference type="ARBA" id="ARBA00022989"/>
    </source>
</evidence>
<evidence type="ECO:0000256" key="2">
    <source>
        <dbReference type="ARBA" id="ARBA00022475"/>
    </source>
</evidence>
<evidence type="ECO:0000256" key="8">
    <source>
        <dbReference type="SAM" id="Phobius"/>
    </source>
</evidence>
<feature type="domain" description="ABC3 transporter permease C-terminal" evidence="9">
    <location>
        <begin position="843"/>
        <end position="962"/>
    </location>
</feature>
<feature type="compositionally biased region" description="Gly residues" evidence="7">
    <location>
        <begin position="606"/>
        <end position="636"/>
    </location>
</feature>
<feature type="transmembrane region" description="Helical" evidence="8">
    <location>
        <begin position="299"/>
        <end position="319"/>
    </location>
</feature>
<dbReference type="EMBL" id="SKFG01000042">
    <property type="protein sequence ID" value="TCZ71061.1"/>
    <property type="molecule type" value="Genomic_DNA"/>
</dbReference>
<evidence type="ECO:0000313" key="11">
    <source>
        <dbReference type="Proteomes" id="UP000295418"/>
    </source>
</evidence>
<keyword evidence="4 8" id="KW-1133">Transmembrane helix</keyword>
<feature type="transmembrane region" description="Helical" evidence="8">
    <location>
        <begin position="833"/>
        <end position="852"/>
    </location>
</feature>
<feature type="transmembrane region" description="Helical" evidence="8">
    <location>
        <begin position="482"/>
        <end position="501"/>
    </location>
</feature>
<feature type="transmembrane region" description="Helical" evidence="8">
    <location>
        <begin position="442"/>
        <end position="462"/>
    </location>
</feature>
<dbReference type="RefSeq" id="WP_132420353.1">
    <property type="nucleotide sequence ID" value="NZ_SKFG01000042.1"/>
</dbReference>
<comment type="similarity">
    <text evidence="6">Belongs to the ABC-4 integral membrane protein family.</text>
</comment>
<reference evidence="10 11" key="1">
    <citation type="submission" date="2019-03" db="EMBL/GenBank/DDBJ databases">
        <authorList>
            <person name="Kim M.K.M."/>
        </authorList>
    </citation>
    <scope>NUCLEOTIDE SEQUENCE [LARGE SCALE GENOMIC DNA]</scope>
    <source>
        <strain evidence="10 11">18JY21-1</strain>
    </source>
</reference>
<keyword evidence="3 8" id="KW-0812">Transmembrane</keyword>
<dbReference type="PANTHER" id="PTHR30572:SF4">
    <property type="entry name" value="ABC TRANSPORTER PERMEASE YTRF"/>
    <property type="match status" value="1"/>
</dbReference>